<proteinExistence type="inferred from homology"/>
<evidence type="ECO:0000256" key="12">
    <source>
        <dbReference type="RuleBase" id="RU367138"/>
    </source>
</evidence>
<dbReference type="InterPro" id="IPR002591">
    <property type="entry name" value="Phosphodiest/P_Trfase"/>
</dbReference>
<reference evidence="14 15" key="1">
    <citation type="journal article" date="2015" name="Genome Biol.">
        <title>Comparative genomics of Steinernema reveals deeply conserved gene regulatory networks.</title>
        <authorList>
            <person name="Dillman A.R."/>
            <person name="Macchietto M."/>
            <person name="Porter C.F."/>
            <person name="Rogers A."/>
            <person name="Williams B."/>
            <person name="Antoshechkin I."/>
            <person name="Lee M.M."/>
            <person name="Goodwin Z."/>
            <person name="Lu X."/>
            <person name="Lewis E.E."/>
            <person name="Goodrich-Blair H."/>
            <person name="Stock S.P."/>
            <person name="Adams B.J."/>
            <person name="Sternberg P.W."/>
            <person name="Mortazavi A."/>
        </authorList>
    </citation>
    <scope>NUCLEOTIDE SEQUENCE [LARGE SCALE GENOMIC DNA]</scope>
    <source>
        <strain evidence="14 15">ALL</strain>
    </source>
</reference>
<feature type="transmembrane region" description="Helical" evidence="12">
    <location>
        <begin position="835"/>
        <end position="854"/>
    </location>
</feature>
<dbReference type="Pfam" id="PF04987">
    <property type="entry name" value="PigN"/>
    <property type="match status" value="1"/>
</dbReference>
<keyword evidence="6 12" id="KW-0808">Transferase</keyword>
<feature type="transmembrane region" description="Helical" evidence="12">
    <location>
        <begin position="802"/>
        <end position="823"/>
    </location>
</feature>
<comment type="pathway">
    <text evidence="2 12">Glycolipid biosynthesis; glycosylphosphatidylinositol-anchor biosynthesis.</text>
</comment>
<feature type="domain" description="GPI ethanolamine phosphate transferase 1 C-terminal" evidence="13">
    <location>
        <begin position="407"/>
        <end position="859"/>
    </location>
</feature>
<dbReference type="PANTHER" id="PTHR12250:SF0">
    <property type="entry name" value="GPI ETHANOLAMINE PHOSPHATE TRANSFERASE 1"/>
    <property type="match status" value="1"/>
</dbReference>
<evidence type="ECO:0000256" key="10">
    <source>
        <dbReference type="ARBA" id="ARBA00023136"/>
    </source>
</evidence>
<evidence type="ECO:0000313" key="15">
    <source>
        <dbReference type="Proteomes" id="UP000298663"/>
    </source>
</evidence>
<comment type="subcellular location">
    <subcellularLocation>
        <location evidence="1 12">Endoplasmic reticulum membrane</location>
        <topology evidence="1 12">Multi-pass membrane protein</topology>
    </subcellularLocation>
</comment>
<feature type="transmembrane region" description="Helical" evidence="12">
    <location>
        <begin position="478"/>
        <end position="496"/>
    </location>
</feature>
<evidence type="ECO:0000256" key="9">
    <source>
        <dbReference type="ARBA" id="ARBA00022989"/>
    </source>
</evidence>
<keyword evidence="8 12" id="KW-0256">Endoplasmic reticulum</keyword>
<feature type="transmembrane region" description="Helical" evidence="12">
    <location>
        <begin position="5"/>
        <end position="25"/>
    </location>
</feature>
<dbReference type="GO" id="GO:0005789">
    <property type="term" value="C:endoplasmic reticulum membrane"/>
    <property type="evidence" value="ECO:0007669"/>
    <property type="project" value="UniProtKB-SubCell"/>
</dbReference>
<sequence>MFRHFISLGVVVHLILIYAIFDIYYTSPLVRGTTPHPISHEAGLADRLVLFSADGLRSRSFYEHSNKSPFLHDIIRNGKGSWGVSLSHVPTESRPGHVAMAAGFYEDVSAVALGWKHNPVPFDSMFNRSRETWSWGSPDILPMFAANHPHIHTFTYSSEEEDFARNDAADLDKWVFDHVKEFFETAWNDKELEKRVRANKIVFFLHLLGLDSNGHGYKPYSEKYIDNIRVVDEGIQNIVKLFDKFYGDNKTAFILTADHGMTDWGSHGSGTDDEIVTPLVAWGSGVTESATKRTVNQVDLAPYMAALLGSAVPMNSVGVLPLEMLKGSPRYRYRAAKANLQQMVEQYSVKREERFQHSLPFLFKDYSSFSFSVLKDLYTHLDHIVEKRQLNNAASFCLQYIPRIRDALLYFHRYQRASLGFAVAMTFISWILLIYSVVARCSSLPSLDSSIFRPSASFIGCLTTAFLLLLVQRLPFSNHIYVLLPIWLFSVTFNIYKSSSSLPQFSVLHQKIVETYQSRNLSCHHSGMLIWFIRTSVCGITLCVFVISFTNRSFLSLMTLLMMAYPKLVQTNHLPRWNRAWYACCGLLSVFPQLDTVGNSPSPFLCFLAPLTISAGLFFTAEKMGKWTLPRYLAMFHGVSSIFIGIQLITGSTPWIATAYAWISLPMAFVIPTMAYNGIVERLLAWSTALLIPYTLLSIAYESMFLILFTCLLGVFVRLEMSHLSDLDFLRISFSADASRKKLDSAMDDIHGSFALREWFRSFMLVAFILLGFFGTGNIASLNSFNPSFLRMFLTVFSPFTMAALVVFKIAIPFVFVAIAYTSILHQDRRGVPRLSILVLIITNTMAMVFFFLLKDDGSWLDIGMSISNYLISMFASLFVFVLLHCANFLFPLEFSDLLKLIQNRIDGAVV</sequence>
<organism evidence="14 15">
    <name type="scientific">Steinernema carpocapsae</name>
    <name type="common">Entomopathogenic nematode</name>
    <dbReference type="NCBI Taxonomy" id="34508"/>
    <lineage>
        <taxon>Eukaryota</taxon>
        <taxon>Metazoa</taxon>
        <taxon>Ecdysozoa</taxon>
        <taxon>Nematoda</taxon>
        <taxon>Chromadorea</taxon>
        <taxon>Rhabditida</taxon>
        <taxon>Tylenchina</taxon>
        <taxon>Panagrolaimomorpha</taxon>
        <taxon>Strongyloidoidea</taxon>
        <taxon>Steinernematidae</taxon>
        <taxon>Steinernema</taxon>
    </lineage>
</organism>
<dbReference type="CDD" id="cd16020">
    <property type="entry name" value="GPI_EPT_1"/>
    <property type="match status" value="1"/>
</dbReference>
<feature type="transmembrane region" description="Helical" evidence="12">
    <location>
        <begin position="602"/>
        <end position="620"/>
    </location>
</feature>
<dbReference type="AlphaFoldDB" id="A0A4V6A656"/>
<evidence type="ECO:0000256" key="2">
    <source>
        <dbReference type="ARBA" id="ARBA00004687"/>
    </source>
</evidence>
<evidence type="ECO:0000256" key="1">
    <source>
        <dbReference type="ARBA" id="ARBA00004477"/>
    </source>
</evidence>
<dbReference type="InterPro" id="IPR037671">
    <property type="entry name" value="PIGN_N"/>
</dbReference>
<keyword evidence="10 12" id="KW-0472">Membrane</keyword>
<dbReference type="GO" id="GO:0006506">
    <property type="term" value="P:GPI anchor biosynthetic process"/>
    <property type="evidence" value="ECO:0007669"/>
    <property type="project" value="UniProtKB-UniPathway"/>
</dbReference>
<dbReference type="SUPFAM" id="SSF53649">
    <property type="entry name" value="Alkaline phosphatase-like"/>
    <property type="match status" value="1"/>
</dbReference>
<evidence type="ECO:0000256" key="8">
    <source>
        <dbReference type="ARBA" id="ARBA00022824"/>
    </source>
</evidence>
<feature type="transmembrane region" description="Helical" evidence="12">
    <location>
        <begin position="300"/>
        <end position="322"/>
    </location>
</feature>
<dbReference type="GO" id="GO:0051377">
    <property type="term" value="F:mannose-ethanolamine phosphotransferase activity"/>
    <property type="evidence" value="ECO:0007669"/>
    <property type="project" value="UniProtKB-UniRule"/>
</dbReference>
<keyword evidence="5 12" id="KW-0337">GPI-anchor biosynthesis</keyword>
<feature type="transmembrane region" description="Helical" evidence="12">
    <location>
        <begin position="451"/>
        <end position="471"/>
    </location>
</feature>
<keyword evidence="9 12" id="KW-1133">Transmembrane helix</keyword>
<dbReference type="Proteomes" id="UP000298663">
    <property type="component" value="Unassembled WGS sequence"/>
</dbReference>
<feature type="transmembrane region" description="Helical" evidence="12">
    <location>
        <begin position="705"/>
        <end position="721"/>
    </location>
</feature>
<dbReference type="InterPro" id="IPR007070">
    <property type="entry name" value="GPI_EtnP_transferase_1"/>
</dbReference>
<keyword evidence="7 12" id="KW-0812">Transmembrane</keyword>
<evidence type="ECO:0000256" key="4">
    <source>
        <dbReference type="ARBA" id="ARBA00020831"/>
    </source>
</evidence>
<dbReference type="PANTHER" id="PTHR12250">
    <property type="entry name" value="PHOSPHATIDYLINOSITOL GLYCAN, CLASS N"/>
    <property type="match status" value="1"/>
</dbReference>
<feature type="transmembrane region" description="Helical" evidence="12">
    <location>
        <begin position="655"/>
        <end position="676"/>
    </location>
</feature>
<dbReference type="STRING" id="34508.A0A4V6A656"/>
<dbReference type="EMBL" id="AZBU02000002">
    <property type="protein sequence ID" value="TKR93525.1"/>
    <property type="molecule type" value="Genomic_DNA"/>
</dbReference>
<dbReference type="Pfam" id="PF01663">
    <property type="entry name" value="Phosphodiest"/>
    <property type="match status" value="1"/>
</dbReference>
<dbReference type="InterPro" id="IPR017852">
    <property type="entry name" value="GPI_EtnP_transferase_1_C"/>
</dbReference>
<accession>A0A4V6A656</accession>
<name>A0A4V6A656_STECR</name>
<evidence type="ECO:0000256" key="5">
    <source>
        <dbReference type="ARBA" id="ARBA00022502"/>
    </source>
</evidence>
<keyword evidence="15" id="KW-1185">Reference proteome</keyword>
<evidence type="ECO:0000259" key="13">
    <source>
        <dbReference type="Pfam" id="PF04987"/>
    </source>
</evidence>
<dbReference type="OrthoDB" id="2748310at2759"/>
<feature type="transmembrane region" description="Helical" evidence="12">
    <location>
        <begin position="763"/>
        <end position="782"/>
    </location>
</feature>
<dbReference type="Gene3D" id="3.40.720.10">
    <property type="entry name" value="Alkaline Phosphatase, subunit A"/>
    <property type="match status" value="2"/>
</dbReference>
<protein>
    <recommendedName>
        <fullName evidence="4 12">GPI ethanolamine phosphate transferase 1</fullName>
        <ecNumber evidence="12">2.-.-.-</ecNumber>
    </recommendedName>
</protein>
<keyword evidence="11" id="KW-0325">Glycoprotein</keyword>
<feature type="transmembrane region" description="Helical" evidence="12">
    <location>
        <begin position="632"/>
        <end position="649"/>
    </location>
</feature>
<comment type="caution">
    <text evidence="14">The sequence shown here is derived from an EMBL/GenBank/DDBJ whole genome shotgun (WGS) entry which is preliminary data.</text>
</comment>
<evidence type="ECO:0000313" key="14">
    <source>
        <dbReference type="EMBL" id="TKR93525.1"/>
    </source>
</evidence>
<dbReference type="EC" id="2.-.-.-" evidence="12"/>
<reference evidence="14 15" key="2">
    <citation type="journal article" date="2019" name="G3 (Bethesda)">
        <title>Hybrid Assembly of the Genome of the Entomopathogenic Nematode Steinernema carpocapsae Identifies the X-Chromosome.</title>
        <authorList>
            <person name="Serra L."/>
            <person name="Macchietto M."/>
            <person name="Macias-Munoz A."/>
            <person name="McGill C.J."/>
            <person name="Rodriguez I.M."/>
            <person name="Rodriguez B."/>
            <person name="Murad R."/>
            <person name="Mortazavi A."/>
        </authorList>
    </citation>
    <scope>NUCLEOTIDE SEQUENCE [LARGE SCALE GENOMIC DNA]</scope>
    <source>
        <strain evidence="14 15">ALL</strain>
    </source>
</reference>
<evidence type="ECO:0000256" key="11">
    <source>
        <dbReference type="ARBA" id="ARBA00023180"/>
    </source>
</evidence>
<feature type="transmembrane region" description="Helical" evidence="12">
    <location>
        <begin position="419"/>
        <end position="439"/>
    </location>
</feature>
<comment type="similarity">
    <text evidence="3 12">Belongs to the PIGG/PIGN/PIGO family. PIGN subfamily.</text>
</comment>
<gene>
    <name evidence="14" type="ORF">L596_007961</name>
</gene>
<feature type="transmembrane region" description="Helical" evidence="12">
    <location>
        <begin position="870"/>
        <end position="891"/>
    </location>
</feature>
<evidence type="ECO:0000256" key="6">
    <source>
        <dbReference type="ARBA" id="ARBA00022679"/>
    </source>
</evidence>
<comment type="function">
    <text evidence="12">Ethanolamine phosphate transferase involved in glycosylphosphatidylinositol-anchor biosynthesis. Transfers ethanolamine phosphate to the first alpha-1,4-linked mannose of the glycosylphosphatidylinositol precursor of GPI-anchor.</text>
</comment>
<dbReference type="UniPathway" id="UPA00196"/>
<evidence type="ECO:0000256" key="7">
    <source>
        <dbReference type="ARBA" id="ARBA00022692"/>
    </source>
</evidence>
<evidence type="ECO:0000256" key="3">
    <source>
        <dbReference type="ARBA" id="ARBA00008400"/>
    </source>
</evidence>
<dbReference type="InterPro" id="IPR017850">
    <property type="entry name" value="Alkaline_phosphatase_core_sf"/>
</dbReference>
<feature type="transmembrane region" description="Helical" evidence="12">
    <location>
        <begin position="528"/>
        <end position="547"/>
    </location>
</feature>